<keyword evidence="2" id="KW-1185">Reference proteome</keyword>
<protein>
    <submittedName>
        <fullName evidence="1">Unplaced genomic scaffold scaffold_2, whole genome shotgun sequence</fullName>
    </submittedName>
</protein>
<dbReference type="InParanoid" id="A0A0D0E716"/>
<dbReference type="Proteomes" id="UP000054538">
    <property type="component" value="Unassembled WGS sequence"/>
</dbReference>
<evidence type="ECO:0000313" key="2">
    <source>
        <dbReference type="Proteomes" id="UP000054538"/>
    </source>
</evidence>
<feature type="non-terminal residue" evidence="1">
    <location>
        <position position="63"/>
    </location>
</feature>
<gene>
    <name evidence="1" type="ORF">PAXRUDRAFT_104280</name>
</gene>
<reference evidence="1 2" key="1">
    <citation type="submission" date="2014-04" db="EMBL/GenBank/DDBJ databases">
        <authorList>
            <consortium name="DOE Joint Genome Institute"/>
            <person name="Kuo A."/>
            <person name="Kohler A."/>
            <person name="Jargeat P."/>
            <person name="Nagy L.G."/>
            <person name="Floudas D."/>
            <person name="Copeland A."/>
            <person name="Barry K.W."/>
            <person name="Cichocki N."/>
            <person name="Veneault-Fourrey C."/>
            <person name="LaButti K."/>
            <person name="Lindquist E.A."/>
            <person name="Lipzen A."/>
            <person name="Lundell T."/>
            <person name="Morin E."/>
            <person name="Murat C."/>
            <person name="Sun H."/>
            <person name="Tunlid A."/>
            <person name="Henrissat B."/>
            <person name="Grigoriev I.V."/>
            <person name="Hibbett D.S."/>
            <person name="Martin F."/>
            <person name="Nordberg H.P."/>
            <person name="Cantor M.N."/>
            <person name="Hua S.X."/>
        </authorList>
    </citation>
    <scope>NUCLEOTIDE SEQUENCE [LARGE SCALE GENOMIC DNA]</scope>
    <source>
        <strain evidence="1 2">Ve08.2h10</strain>
    </source>
</reference>
<sequence>QTMPLDIVGHQCCCMPWLTLVRNDQNFFRNYCCRDLPIPDHDARCPEEDNVVQVHARNCTHPE</sequence>
<name>A0A0D0E716_9AGAM</name>
<organism evidence="1 2">
    <name type="scientific">Paxillus rubicundulus Ve08.2h10</name>
    <dbReference type="NCBI Taxonomy" id="930991"/>
    <lineage>
        <taxon>Eukaryota</taxon>
        <taxon>Fungi</taxon>
        <taxon>Dikarya</taxon>
        <taxon>Basidiomycota</taxon>
        <taxon>Agaricomycotina</taxon>
        <taxon>Agaricomycetes</taxon>
        <taxon>Agaricomycetidae</taxon>
        <taxon>Boletales</taxon>
        <taxon>Paxilineae</taxon>
        <taxon>Paxillaceae</taxon>
        <taxon>Paxillus</taxon>
    </lineage>
</organism>
<evidence type="ECO:0000313" key="1">
    <source>
        <dbReference type="EMBL" id="KIL00942.1"/>
    </source>
</evidence>
<reference evidence="2" key="2">
    <citation type="submission" date="2015-01" db="EMBL/GenBank/DDBJ databases">
        <title>Evolutionary Origins and Diversification of the Mycorrhizal Mutualists.</title>
        <authorList>
            <consortium name="DOE Joint Genome Institute"/>
            <consortium name="Mycorrhizal Genomics Consortium"/>
            <person name="Kohler A."/>
            <person name="Kuo A."/>
            <person name="Nagy L.G."/>
            <person name="Floudas D."/>
            <person name="Copeland A."/>
            <person name="Barry K.W."/>
            <person name="Cichocki N."/>
            <person name="Veneault-Fourrey C."/>
            <person name="LaButti K."/>
            <person name="Lindquist E.A."/>
            <person name="Lipzen A."/>
            <person name="Lundell T."/>
            <person name="Morin E."/>
            <person name="Murat C."/>
            <person name="Riley R."/>
            <person name="Ohm R."/>
            <person name="Sun H."/>
            <person name="Tunlid A."/>
            <person name="Henrissat B."/>
            <person name="Grigoriev I.V."/>
            <person name="Hibbett D.S."/>
            <person name="Martin F."/>
        </authorList>
    </citation>
    <scope>NUCLEOTIDE SEQUENCE [LARGE SCALE GENOMIC DNA]</scope>
    <source>
        <strain evidence="2">Ve08.2h10</strain>
    </source>
</reference>
<dbReference type="AlphaFoldDB" id="A0A0D0E716"/>
<accession>A0A0D0E716</accession>
<dbReference type="EMBL" id="KN824824">
    <property type="protein sequence ID" value="KIL00942.1"/>
    <property type="molecule type" value="Genomic_DNA"/>
</dbReference>
<dbReference type="HOGENOM" id="CLU_2892112_0_0_1"/>
<feature type="non-terminal residue" evidence="1">
    <location>
        <position position="1"/>
    </location>
</feature>
<proteinExistence type="predicted"/>